<dbReference type="OrthoDB" id="7007936at2"/>
<accession>A0A1M7PZN7</accession>
<dbReference type="Proteomes" id="UP000184513">
    <property type="component" value="Unassembled WGS sequence"/>
</dbReference>
<proteinExistence type="predicted"/>
<keyword evidence="3" id="KW-1185">Reference proteome</keyword>
<evidence type="ECO:0000313" key="3">
    <source>
        <dbReference type="Proteomes" id="UP000184513"/>
    </source>
</evidence>
<reference evidence="2 3" key="1">
    <citation type="submission" date="2016-11" db="EMBL/GenBank/DDBJ databases">
        <authorList>
            <person name="Jaros S."/>
            <person name="Januszkiewicz K."/>
            <person name="Wedrychowicz H."/>
        </authorList>
    </citation>
    <scope>NUCLEOTIDE SEQUENCE [LARGE SCALE GENOMIC DNA]</scope>
    <source>
        <strain evidence="2 3">CGMCC 1.6102</strain>
    </source>
</reference>
<dbReference type="STRING" id="388280.SAMN04488057_11283"/>
<dbReference type="EMBL" id="FRCY01000012">
    <property type="protein sequence ID" value="SHN23260.1"/>
    <property type="molecule type" value="Genomic_DNA"/>
</dbReference>
<evidence type="ECO:0000256" key="1">
    <source>
        <dbReference type="SAM" id="MobiDB-lite"/>
    </source>
</evidence>
<dbReference type="RefSeq" id="WP_073096179.1">
    <property type="nucleotide sequence ID" value="NZ_FRCY01000012.1"/>
</dbReference>
<evidence type="ECO:0000313" key="2">
    <source>
        <dbReference type="EMBL" id="SHN23260.1"/>
    </source>
</evidence>
<organism evidence="2 3">
    <name type="scientific">Cyclobacterium lianum</name>
    <dbReference type="NCBI Taxonomy" id="388280"/>
    <lineage>
        <taxon>Bacteria</taxon>
        <taxon>Pseudomonadati</taxon>
        <taxon>Bacteroidota</taxon>
        <taxon>Cytophagia</taxon>
        <taxon>Cytophagales</taxon>
        <taxon>Cyclobacteriaceae</taxon>
        <taxon>Cyclobacterium</taxon>
    </lineage>
</organism>
<gene>
    <name evidence="2" type="ORF">SAMN04488057_11283</name>
</gene>
<name>A0A1M7PZN7_9BACT</name>
<sequence length="1616" mass="184376">MTLAISCIGLLKKNNSGKFEIVARWYLNDDATSDLTTYLPNPEGKFVLTVKTKKSKEYLKADGTIAVGRPTGTADLPVIKPMNYLMFDPPTVGNSDPDNPKKTKPVAPIDPNDVKAEKGIGIYHILADSAKSSYPKKLHNITMKAINGNARARLSESLEGVERSVFADQFSRYLIDNLISPRNLQAIFVKEFKELEKQTFAAEAPLSMSELPSLFTFHLPKGKKLSGKKEISTHLESTWQMVSILSELLKNRVFLREMEEAVAEPENLKSQLSVLAGQGTEIIDYWCNPWQSQPNRVETDCGKKYSLAEALGLGVTLGEIESSKVQEWHTNGDSLLFNVSYIPPTKKALEDSEYDWDKFHDMDMVVGVQKLDSPTNIITTDGTNSLKNALDHATSCTVEQPLTGEFEYDIYMKRLIPDFDDDLLEKISHGENIEKGTGDGRALIKSQRPAEKPFPKVVSTAGDVIKEENSSIITGVNVYGLWQSEATADLKKYFDDPNLNPELDIIKPWRITRKYSYNKELKPFFAVDNPNIKAAQQNPPILPAFQQVDNTQNLEKVLAVEENNRVINEEMPKRNEKKDEVIFSIDVRDGFRIDYNPNLPETWDKFPLDAREKEWQPEMQRGKTKKTGKVPQAYRFWVTAVDVFGQESEPMPVENLESSIGTVTNVFQFKYRAELQAPPSNDESTKDYIQIENKNGVIETKWQSPFKSELGHFGKTSRGTDRHPKDEIESNILYLRKRHRHRWAEVSDDQLDAHIDKMLAGLPVAFKNNQWIIGLTEVLKHNIDWEVFHAEGKLTNTASGHIWSHKITLKEEDSGYDYMALMNFSIRSDKRKFWVEDDPMRPINVTEQVKAPPLTRYKEYETTYINELPSTSQIAFTESILVSDQRSPRLVKLLPHEPSFLFARPVLGVQAIDRDLALSNILTTPNEVKDVSPDPNGDPIKSVVFKEHKEFLYTEVQDYMLNAALKRCNPIKELDLADAQRILKNELSNLNKEVFSELKGVDGKVYYAYDKDEVNEIVSTDLIGFRGLKQLKVRYNSVLSNFDDVTGEAEAVKLHLYQTRITLKRTSDFTYSFKAKSYERTSVSKFNKVTFGQKIEPEKYDTPLTLVVICESGYQVMPLKPVSAPQNGMYTLEGQNTLVDTSNGTVPKELLFVHGQQILEKSIELEDQLFYECDLLIPVGGGLRELFIWAIKTTSAIGNQSKGAQVFYEEYQTSILPQLPLGLEAWTISTPDERSSYALDNNLHVHWIPDELKVGNPDLKRQPRNFLKWTRQDELPTDIYLSIEREIREEQTLSTKLAKKDENSWELLSRIEKGLLVDEWHNPEGLIKMEWLENTGGVSLYDWLNLSEQVVKPGEGDVAGRAGLIFVGPGSKLFDPKRQLSMVDGLISDPLSEEPNVMFVDYFYDNEDLHFGMDTFRAYNYRVTSYIDIDPTGVLGLTHKYLYSKPGHWSGWVRPSFPSIEKIEKIGEQSAYPEGQLTPKLQFSFELSRSKRLELLRNVKKNIFYRVIVKREIQNSISTYQNAPSGSEYLEIGEARNIPINPEPGEYIFIFDDRLERENLNDDLRLNYKLEVSVIARDADDKMILIREAKIVFFKGIVIEPRQKNEHVKIISLMIS</sequence>
<feature type="region of interest" description="Disordered" evidence="1">
    <location>
        <begin position="90"/>
        <end position="110"/>
    </location>
</feature>
<protein>
    <submittedName>
        <fullName evidence="2">Uncharacterized protein</fullName>
    </submittedName>
</protein>